<evidence type="ECO:0000313" key="3">
    <source>
        <dbReference type="Proteomes" id="UP000315369"/>
    </source>
</evidence>
<reference evidence="2 3" key="1">
    <citation type="submission" date="2019-06" db="EMBL/GenBank/DDBJ databases">
        <authorList>
            <person name="Livingstone P."/>
            <person name="Whitworth D."/>
        </authorList>
    </citation>
    <scope>NUCLEOTIDE SEQUENCE [LARGE SCALE GENOMIC DNA]</scope>
    <source>
        <strain evidence="2 3">AM401</strain>
    </source>
</reference>
<organism evidence="2 3">
    <name type="scientific">Myxococcus llanfairpwllgwyngyllgogerychwyrndrobwllllantysiliogogogochensis</name>
    <dbReference type="NCBI Taxonomy" id="2590453"/>
    <lineage>
        <taxon>Bacteria</taxon>
        <taxon>Pseudomonadati</taxon>
        <taxon>Myxococcota</taxon>
        <taxon>Myxococcia</taxon>
        <taxon>Myxococcales</taxon>
        <taxon>Cystobacterineae</taxon>
        <taxon>Myxococcaceae</taxon>
        <taxon>Myxococcus</taxon>
    </lineage>
</organism>
<proteinExistence type="predicted"/>
<protein>
    <recommendedName>
        <fullName evidence="4">Lipoprotein</fullName>
    </recommendedName>
</protein>
<dbReference type="AlphaFoldDB" id="A0A540WVG9"/>
<accession>A0A540WVG9</accession>
<evidence type="ECO:0000256" key="1">
    <source>
        <dbReference type="SAM" id="SignalP"/>
    </source>
</evidence>
<sequence>MKSTLRSISLMATSLLMACGEGAPQQEGAGLPTLEDSHAALVAPTASISCSSTSTDITCIGGATGGSPLYRSQWSRTMYFDGEVLNSPWGDGSATYSESCVTPTSGNPPGYSIRFRYRVVTAAQEVSNVATGPIYACE</sequence>
<comment type="caution">
    <text evidence="2">The sequence shown here is derived from an EMBL/GenBank/DDBJ whole genome shotgun (WGS) entry which is preliminary data.</text>
</comment>
<feature type="signal peptide" evidence="1">
    <location>
        <begin position="1"/>
        <end position="18"/>
    </location>
</feature>
<keyword evidence="1" id="KW-0732">Signal</keyword>
<feature type="chain" id="PRO_5021884760" description="Lipoprotein" evidence="1">
    <location>
        <begin position="19"/>
        <end position="138"/>
    </location>
</feature>
<evidence type="ECO:0008006" key="4">
    <source>
        <dbReference type="Google" id="ProtNLM"/>
    </source>
</evidence>
<evidence type="ECO:0000313" key="2">
    <source>
        <dbReference type="EMBL" id="TQF13015.1"/>
    </source>
</evidence>
<dbReference type="EMBL" id="VIFM01000116">
    <property type="protein sequence ID" value="TQF13015.1"/>
    <property type="molecule type" value="Genomic_DNA"/>
</dbReference>
<name>A0A540WVG9_9BACT</name>
<keyword evidence="3" id="KW-1185">Reference proteome</keyword>
<dbReference type="Proteomes" id="UP000315369">
    <property type="component" value="Unassembled WGS sequence"/>
</dbReference>
<gene>
    <name evidence="2" type="ORF">FJV41_26165</name>
</gene>
<dbReference type="RefSeq" id="WP_141645282.1">
    <property type="nucleotide sequence ID" value="NZ_VIFM01000116.1"/>
</dbReference>
<dbReference type="PROSITE" id="PS51257">
    <property type="entry name" value="PROKAR_LIPOPROTEIN"/>
    <property type="match status" value="1"/>
</dbReference>